<dbReference type="Pfam" id="PF13289">
    <property type="entry name" value="SIR2_2"/>
    <property type="match status" value="1"/>
</dbReference>
<comment type="caution">
    <text evidence="1">The sequence shown here is derived from an EMBL/GenBank/DDBJ whole genome shotgun (WGS) entry which is preliminary data.</text>
</comment>
<dbReference type="SUPFAM" id="SSF52467">
    <property type="entry name" value="DHS-like NAD/FAD-binding domain"/>
    <property type="match status" value="1"/>
</dbReference>
<dbReference type="RefSeq" id="WP_002334774.1">
    <property type="nucleotide sequence ID" value="NZ_KB029685.1"/>
</dbReference>
<reference evidence="1 2" key="1">
    <citation type="submission" date="2012-12" db="EMBL/GenBank/DDBJ databases">
        <title>The Genome Sequence of Enterococcus faecium E1590.</title>
        <authorList>
            <consortium name="The Broad Institute Genome Sequencing Platform"/>
            <consortium name="The Broad Institute Genome Sequencing Center for Infectious Disease"/>
            <person name="Earl A.M."/>
            <person name="Gilmore M.S."/>
            <person name="van Schaik W."/>
            <person name="Lebreton F."/>
            <person name="Willems R.J."/>
            <person name="Walker B."/>
            <person name="Young S.K."/>
            <person name="Zeng Q."/>
            <person name="Gargeya S."/>
            <person name="Fitzgerald M."/>
            <person name="Haas B."/>
            <person name="Abouelleil A."/>
            <person name="Alvarado L."/>
            <person name="Arachchi H.M."/>
            <person name="Berlin A.M."/>
            <person name="Chapman S.B."/>
            <person name="Dewar J."/>
            <person name="Goldberg J."/>
            <person name="Griggs A."/>
            <person name="Gujja S."/>
            <person name="Hansen M."/>
            <person name="Howarth C."/>
            <person name="Imamovic A."/>
            <person name="Larimer J."/>
            <person name="McCowan C."/>
            <person name="Murphy C."/>
            <person name="Neiman D."/>
            <person name="Pearson M."/>
            <person name="Priest M."/>
            <person name="Roberts A."/>
            <person name="Saif S."/>
            <person name="Shea T."/>
            <person name="Sisk P."/>
            <person name="Sykes S."/>
            <person name="Wortman J."/>
            <person name="Nusbaum C."/>
            <person name="Birren B."/>
        </authorList>
    </citation>
    <scope>NUCLEOTIDE SEQUENCE [LARGE SCALE GENOMIC DNA]</scope>
    <source>
        <strain evidence="1 2">E1590</strain>
    </source>
</reference>
<sequence length="970" mass="115298">MTKKDVITYFREIRKARDNNKLVIFVGAGVSKNSNLPSWSELVKELAEKIQYVPYIKNKETYKFSTDEYLKIPQYAFDKGPDDYYQTLTNILKVPTKSNSLNEMIIKLLPNHIITTNYDKLIENTDDLNNIQYKVVSSDKDLLISQGDHYIIKMHGDVEDLYNIVLKENDYLNYTNNHILIETFIKSLLVDHTFLFVGYSLNDYNLKQIMSWIDYLSSKESVSEFRHRNFIIQYGKPNEYEVEYWENKKLSIIDSSTLDKHLLEKYKQEDLREEVANSLYACLEIINDENADIFLTDYDEFLLESYSVFDSMENIYIDDLLSVSGIRKVRFDDGTLNFYEKETFEKWKSLQENKKICSYWKRAGIERLNDINNRKSNFLNLEDTELFGLDETVDKLFELLMNFKFESIEKVLKKEHVAEHIKHYYEAQISMNNSEVLEYYFSSTVLNKSLSKFNSAIYKYNSFLLKRLSGNRMSSKDDVLRFIGMFSKQEKKAYNYLISIIQDGSDLKKLNQSYFLLTKTENSYYSPPLFTSHSFGELLKIRDKAYQHFLFIKGNGILLDNFSETKDFFEIYIKGMLITQKDIKHTEITLGADMSLKKYPLNLIDINIIVLFANYDNMKKYLIQENISRILYEESLDLVTLFENFCNTILYVIRKENYFLPQKFLNFSILLRHSELLNKDMERIMLVVDNLLMNKGFIDFMNKRSNIEKELLDLILNIIQREYELSIDTVWLLTKNLSIESIEGYQFSKIISYISRNDIYRRSRKIQLSISKTRQIRNLSKDKWLNFLVTMYPIMSDYMKKKYSKELRINYLDIDSSKLVDVINMGIIHFDEGLKSKYIKQIKKAIDSEKSSFISHYPNTMEDAIEHLLVLHLLGKIDDVEFLREYASYFDYLEFIFFPQSFDYSLVDLDDYMWINFFRTNKYRKLMLEYGKDKLKAAAIKNLELGIASEDQKKIFYKYIADETDFWKYV</sequence>
<dbReference type="EMBL" id="AHXC01000003">
    <property type="protein sequence ID" value="ELB03389.1"/>
    <property type="molecule type" value="Genomic_DNA"/>
</dbReference>
<organism evidence="1 2">
    <name type="scientific">Enterococcus faecium EnGen0003</name>
    <dbReference type="NCBI Taxonomy" id="1138901"/>
    <lineage>
        <taxon>Bacteria</taxon>
        <taxon>Bacillati</taxon>
        <taxon>Bacillota</taxon>
        <taxon>Bacilli</taxon>
        <taxon>Lactobacillales</taxon>
        <taxon>Enterococcaceae</taxon>
        <taxon>Enterococcus</taxon>
    </lineage>
</organism>
<proteinExistence type="predicted"/>
<protein>
    <recommendedName>
        <fullName evidence="3">SIR2-like domain-containing protein</fullName>
    </recommendedName>
</protein>
<dbReference type="AlphaFoldDB" id="A0A828ZUH4"/>
<dbReference type="Proteomes" id="UP000010553">
    <property type="component" value="Unassembled WGS sequence"/>
</dbReference>
<dbReference type="InterPro" id="IPR029035">
    <property type="entry name" value="DHS-like_NAD/FAD-binding_dom"/>
</dbReference>
<evidence type="ECO:0000313" key="2">
    <source>
        <dbReference type="Proteomes" id="UP000010553"/>
    </source>
</evidence>
<accession>A0A828ZUH4</accession>
<name>A0A828ZUH4_ENTFC</name>
<gene>
    <name evidence="1" type="ORF">OIE_03350</name>
</gene>
<evidence type="ECO:0008006" key="3">
    <source>
        <dbReference type="Google" id="ProtNLM"/>
    </source>
</evidence>
<evidence type="ECO:0000313" key="1">
    <source>
        <dbReference type="EMBL" id="ELB03389.1"/>
    </source>
</evidence>